<feature type="compositionally biased region" description="Polar residues" evidence="1">
    <location>
        <begin position="250"/>
        <end position="259"/>
    </location>
</feature>
<dbReference type="CDD" id="cd00371">
    <property type="entry name" value="HMA"/>
    <property type="match status" value="1"/>
</dbReference>
<dbReference type="AlphaFoldDB" id="A0A4Y7L994"/>
<feature type="region of interest" description="Disordered" evidence="1">
    <location>
        <begin position="146"/>
        <end position="259"/>
    </location>
</feature>
<dbReference type="PANTHER" id="PTHR46119:SF15">
    <property type="entry name" value="PROTEIN SODIUM POTASSIUM ROOT DEFECTIVE 2"/>
    <property type="match status" value="1"/>
</dbReference>
<dbReference type="Pfam" id="PF00403">
    <property type="entry name" value="HMA"/>
    <property type="match status" value="1"/>
</dbReference>
<evidence type="ECO:0000313" key="3">
    <source>
        <dbReference type="EMBL" id="RZC82114.1"/>
    </source>
</evidence>
<dbReference type="PANTHER" id="PTHR46119">
    <property type="entry name" value="OS08G0405700 PROTEIN"/>
    <property type="match status" value="1"/>
</dbReference>
<dbReference type="EMBL" id="CM010725">
    <property type="protein sequence ID" value="RZC82114.1"/>
    <property type="molecule type" value="Genomic_DNA"/>
</dbReference>
<evidence type="ECO:0000256" key="1">
    <source>
        <dbReference type="SAM" id="MobiDB-lite"/>
    </source>
</evidence>
<dbReference type="InterPro" id="IPR006121">
    <property type="entry name" value="HMA_dom"/>
</dbReference>
<gene>
    <name evidence="3" type="ORF">C5167_044905</name>
</gene>
<feature type="compositionally biased region" description="Polar residues" evidence="1">
    <location>
        <begin position="53"/>
        <end position="68"/>
    </location>
</feature>
<sequence length="354" mass="39165">MDQRSMVRNRHLGGNRRPFDHHQHRRGDSHGRSSVDCGSRRSRRRGSTRILAATTSTTHPAVSTNNNPEHNHHHSTSGITSRKTSTKPTISHGHDNNLLDSSRYLLSDATFLDDHQYSSEVNMPVLDSVPRRPRPFIRSAHALGHYLNEPQSSPPPSSRSRALVPLDEPSSVRSTPVYNEEQPRLSSSSSRSRALVPRHHEKQPRLSSSRNRALVPHHEPLPSPSRSRALVRHEQCSSSLKSRALVPSDHNGQFSSKTRSVNRFSADSSPALLPAPHQVVVLRVSLHCKGCEAKVRKHVSRMEGVTSFNIDFANKKVTVTGDVTPLGVLTSVSKVKNAEFWPASSSTTSSPTSN</sequence>
<feature type="domain" description="HMA" evidence="2">
    <location>
        <begin position="277"/>
        <end position="343"/>
    </location>
</feature>
<dbReference type="Gramene" id="RZC82114">
    <property type="protein sequence ID" value="RZC82114"/>
    <property type="gene ID" value="C5167_044905"/>
</dbReference>
<proteinExistence type="predicted"/>
<organism evidence="3 4">
    <name type="scientific">Papaver somniferum</name>
    <name type="common">Opium poppy</name>
    <dbReference type="NCBI Taxonomy" id="3469"/>
    <lineage>
        <taxon>Eukaryota</taxon>
        <taxon>Viridiplantae</taxon>
        <taxon>Streptophyta</taxon>
        <taxon>Embryophyta</taxon>
        <taxon>Tracheophyta</taxon>
        <taxon>Spermatophyta</taxon>
        <taxon>Magnoliopsida</taxon>
        <taxon>Ranunculales</taxon>
        <taxon>Papaveraceae</taxon>
        <taxon>Papaveroideae</taxon>
        <taxon>Papaver</taxon>
    </lineage>
</organism>
<feature type="compositionally biased region" description="Polar residues" evidence="1">
    <location>
        <begin position="76"/>
        <end position="89"/>
    </location>
</feature>
<evidence type="ECO:0000259" key="2">
    <source>
        <dbReference type="PROSITE" id="PS50846"/>
    </source>
</evidence>
<name>A0A4Y7L994_PAPSO</name>
<dbReference type="PROSITE" id="PS50846">
    <property type="entry name" value="HMA_2"/>
    <property type="match status" value="1"/>
</dbReference>
<dbReference type="Gene3D" id="3.30.70.100">
    <property type="match status" value="1"/>
</dbReference>
<feature type="compositionally biased region" description="Basic and acidic residues" evidence="1">
    <location>
        <begin position="17"/>
        <end position="33"/>
    </location>
</feature>
<protein>
    <recommendedName>
        <fullName evidence="2">HMA domain-containing protein</fullName>
    </recommendedName>
</protein>
<reference evidence="3 4" key="1">
    <citation type="journal article" date="2018" name="Science">
        <title>The opium poppy genome and morphinan production.</title>
        <authorList>
            <person name="Guo L."/>
            <person name="Winzer T."/>
            <person name="Yang X."/>
            <person name="Li Y."/>
            <person name="Ning Z."/>
            <person name="He Z."/>
            <person name="Teodor R."/>
            <person name="Lu Y."/>
            <person name="Bowser T.A."/>
            <person name="Graham I.A."/>
            <person name="Ye K."/>
        </authorList>
    </citation>
    <scope>NUCLEOTIDE SEQUENCE [LARGE SCALE GENOMIC DNA]</scope>
    <source>
        <strain evidence="4">cv. HN1</strain>
        <tissue evidence="3">Leaves</tissue>
    </source>
</reference>
<dbReference type="GO" id="GO:0046872">
    <property type="term" value="F:metal ion binding"/>
    <property type="evidence" value="ECO:0007669"/>
    <property type="project" value="InterPro"/>
</dbReference>
<feature type="region of interest" description="Disordered" evidence="1">
    <location>
        <begin position="1"/>
        <end position="98"/>
    </location>
</feature>
<accession>A0A4Y7L994</accession>
<dbReference type="InterPro" id="IPR036163">
    <property type="entry name" value="HMA_dom_sf"/>
</dbReference>
<dbReference type="SUPFAM" id="SSF55008">
    <property type="entry name" value="HMA, heavy metal-associated domain"/>
    <property type="match status" value="1"/>
</dbReference>
<dbReference type="InterPro" id="IPR044526">
    <property type="entry name" value="NAKR1-3"/>
</dbReference>
<dbReference type="Proteomes" id="UP000316621">
    <property type="component" value="Chromosome 11"/>
</dbReference>
<evidence type="ECO:0000313" key="4">
    <source>
        <dbReference type="Proteomes" id="UP000316621"/>
    </source>
</evidence>
<keyword evidence="4" id="KW-1185">Reference proteome</keyword>